<dbReference type="EMBL" id="CM047906">
    <property type="protein sequence ID" value="KAJ0086102.1"/>
    <property type="molecule type" value="Genomic_DNA"/>
</dbReference>
<name>A0ACC1AGA5_9ROSI</name>
<sequence>MQSSFDIAEDDEGTTSPSWKDDDIQQKNKMQMGVGGKETAKIVLGFQQEGYPQRGLTIQELLQVRRYELKYFDGFNKLHDLKSLLASFPIKPLQAPK</sequence>
<organism evidence="1 2">
    <name type="scientific">Pistacia atlantica</name>
    <dbReference type="NCBI Taxonomy" id="434234"/>
    <lineage>
        <taxon>Eukaryota</taxon>
        <taxon>Viridiplantae</taxon>
        <taxon>Streptophyta</taxon>
        <taxon>Embryophyta</taxon>
        <taxon>Tracheophyta</taxon>
        <taxon>Spermatophyta</taxon>
        <taxon>Magnoliopsida</taxon>
        <taxon>eudicotyledons</taxon>
        <taxon>Gunneridae</taxon>
        <taxon>Pentapetalae</taxon>
        <taxon>rosids</taxon>
        <taxon>malvids</taxon>
        <taxon>Sapindales</taxon>
        <taxon>Anacardiaceae</taxon>
        <taxon>Pistacia</taxon>
    </lineage>
</organism>
<keyword evidence="2" id="KW-1185">Reference proteome</keyword>
<accession>A0ACC1AGA5</accession>
<protein>
    <submittedName>
        <fullName evidence="1">Uncharacterized protein</fullName>
    </submittedName>
</protein>
<reference evidence="2" key="1">
    <citation type="journal article" date="2023" name="G3 (Bethesda)">
        <title>Genome assembly and association tests identify interacting loci associated with vigor, precocity, and sex in interspecific pistachio rootstocks.</title>
        <authorList>
            <person name="Palmer W."/>
            <person name="Jacygrad E."/>
            <person name="Sagayaradj S."/>
            <person name="Cavanaugh K."/>
            <person name="Han R."/>
            <person name="Bertier L."/>
            <person name="Beede B."/>
            <person name="Kafkas S."/>
            <person name="Golino D."/>
            <person name="Preece J."/>
            <person name="Michelmore R."/>
        </authorList>
    </citation>
    <scope>NUCLEOTIDE SEQUENCE [LARGE SCALE GENOMIC DNA]</scope>
</reference>
<evidence type="ECO:0000313" key="2">
    <source>
        <dbReference type="Proteomes" id="UP001164250"/>
    </source>
</evidence>
<proteinExistence type="predicted"/>
<dbReference type="Proteomes" id="UP001164250">
    <property type="component" value="Chromosome 10"/>
</dbReference>
<evidence type="ECO:0000313" key="1">
    <source>
        <dbReference type="EMBL" id="KAJ0086102.1"/>
    </source>
</evidence>
<gene>
    <name evidence="1" type="ORF">Patl1_07351</name>
</gene>
<comment type="caution">
    <text evidence="1">The sequence shown here is derived from an EMBL/GenBank/DDBJ whole genome shotgun (WGS) entry which is preliminary data.</text>
</comment>